<evidence type="ECO:0000256" key="3">
    <source>
        <dbReference type="ARBA" id="ARBA00022573"/>
    </source>
</evidence>
<dbReference type="NCBIfam" id="TIGR01465">
    <property type="entry name" value="cobM_cbiF"/>
    <property type="match status" value="1"/>
</dbReference>
<dbReference type="InterPro" id="IPR000878">
    <property type="entry name" value="4pyrrol_Mease"/>
</dbReference>
<dbReference type="PANTHER" id="PTHR45790">
    <property type="entry name" value="SIROHEME SYNTHASE-RELATED"/>
    <property type="match status" value="1"/>
</dbReference>
<evidence type="ECO:0000256" key="6">
    <source>
        <dbReference type="ARBA" id="ARBA00022691"/>
    </source>
</evidence>
<dbReference type="PROSITE" id="PS00840">
    <property type="entry name" value="SUMT_2"/>
    <property type="match status" value="1"/>
</dbReference>
<dbReference type="CDD" id="cd11641">
    <property type="entry name" value="Precorrin-4_C11-MT"/>
    <property type="match status" value="1"/>
</dbReference>
<evidence type="ECO:0000256" key="7">
    <source>
        <dbReference type="RuleBase" id="RU003960"/>
    </source>
</evidence>
<keyword evidence="5 7" id="KW-0808">Transferase</keyword>
<dbReference type="Proteomes" id="UP000184295">
    <property type="component" value="Unassembled WGS sequence"/>
</dbReference>
<dbReference type="Pfam" id="PF00590">
    <property type="entry name" value="TP_methylase"/>
    <property type="match status" value="1"/>
</dbReference>
<dbReference type="InterPro" id="IPR035996">
    <property type="entry name" value="4pyrrol_Methylase_sf"/>
</dbReference>
<name>A0A1M4VKH1_9ACTN</name>
<evidence type="ECO:0000313" key="9">
    <source>
        <dbReference type="EMBL" id="SHE69377.1"/>
    </source>
</evidence>
<dbReference type="PANTHER" id="PTHR45790:SF4">
    <property type="entry name" value="COBALT-PRECORRIN-4 C(11)-METHYLTRANSFERASE"/>
    <property type="match status" value="1"/>
</dbReference>
<proteinExistence type="inferred from homology"/>
<dbReference type="InterPro" id="IPR050161">
    <property type="entry name" value="Siro_Cobalamin_biosynth"/>
</dbReference>
<dbReference type="Gene3D" id="3.40.1010.10">
    <property type="entry name" value="Cobalt-precorrin-4 Transmethylase, Domain 1"/>
    <property type="match status" value="1"/>
</dbReference>
<dbReference type="PROSITE" id="PS00839">
    <property type="entry name" value="SUMT_1"/>
    <property type="match status" value="1"/>
</dbReference>
<keyword evidence="6" id="KW-0949">S-adenosyl-L-methionine</keyword>
<dbReference type="InterPro" id="IPR003043">
    <property type="entry name" value="Uropor_MeTrfase_CS"/>
</dbReference>
<evidence type="ECO:0000256" key="5">
    <source>
        <dbReference type="ARBA" id="ARBA00022679"/>
    </source>
</evidence>
<keyword evidence="10" id="KW-1185">Reference proteome</keyword>
<protein>
    <submittedName>
        <fullName evidence="9">Precorrin-4/cobalt-precorrin-4 C11-methyltransferase</fullName>
    </submittedName>
</protein>
<evidence type="ECO:0000256" key="4">
    <source>
        <dbReference type="ARBA" id="ARBA00022603"/>
    </source>
</evidence>
<evidence type="ECO:0000259" key="8">
    <source>
        <dbReference type="Pfam" id="PF00590"/>
    </source>
</evidence>
<dbReference type="GO" id="GO:0032259">
    <property type="term" value="P:methylation"/>
    <property type="evidence" value="ECO:0007669"/>
    <property type="project" value="UniProtKB-KW"/>
</dbReference>
<accession>A0A1M4VKH1</accession>
<dbReference type="InterPro" id="IPR006362">
    <property type="entry name" value="Cbl_synth_CobM/CibF"/>
</dbReference>
<dbReference type="GO" id="GO:0046026">
    <property type="term" value="F:precorrin-4 C11-methyltransferase activity"/>
    <property type="evidence" value="ECO:0007669"/>
    <property type="project" value="InterPro"/>
</dbReference>
<dbReference type="SUPFAM" id="SSF53790">
    <property type="entry name" value="Tetrapyrrole methylase"/>
    <property type="match status" value="1"/>
</dbReference>
<feature type="domain" description="Tetrapyrrole methylase" evidence="8">
    <location>
        <begin position="22"/>
        <end position="231"/>
    </location>
</feature>
<dbReference type="RefSeq" id="WP_218587428.1">
    <property type="nucleotide sequence ID" value="NZ_FQUL01000017.1"/>
</dbReference>
<evidence type="ECO:0000256" key="2">
    <source>
        <dbReference type="ARBA" id="ARBA00005879"/>
    </source>
</evidence>
<evidence type="ECO:0000313" key="10">
    <source>
        <dbReference type="Proteomes" id="UP000184295"/>
    </source>
</evidence>
<dbReference type="InterPro" id="IPR014776">
    <property type="entry name" value="4pyrrole_Mease_sub2"/>
</dbReference>
<dbReference type="AlphaFoldDB" id="A0A1M4VKH1"/>
<organism evidence="9 10">
    <name type="scientific">Ferrithrix thermotolerans DSM 19514</name>
    <dbReference type="NCBI Taxonomy" id="1121881"/>
    <lineage>
        <taxon>Bacteria</taxon>
        <taxon>Bacillati</taxon>
        <taxon>Actinomycetota</taxon>
        <taxon>Acidimicrobiia</taxon>
        <taxon>Acidimicrobiales</taxon>
        <taxon>Acidimicrobiaceae</taxon>
        <taxon>Ferrithrix</taxon>
    </lineage>
</organism>
<dbReference type="InterPro" id="IPR014777">
    <property type="entry name" value="4pyrrole_Mease_sub1"/>
</dbReference>
<dbReference type="GO" id="GO:0009236">
    <property type="term" value="P:cobalamin biosynthetic process"/>
    <property type="evidence" value="ECO:0007669"/>
    <property type="project" value="UniProtKB-UniPathway"/>
</dbReference>
<evidence type="ECO:0000256" key="1">
    <source>
        <dbReference type="ARBA" id="ARBA00004953"/>
    </source>
</evidence>
<reference evidence="10" key="1">
    <citation type="submission" date="2016-11" db="EMBL/GenBank/DDBJ databases">
        <authorList>
            <person name="Varghese N."/>
            <person name="Submissions S."/>
        </authorList>
    </citation>
    <scope>NUCLEOTIDE SEQUENCE [LARGE SCALE GENOMIC DNA]</scope>
    <source>
        <strain evidence="10">DSM 19514</strain>
    </source>
</reference>
<gene>
    <name evidence="9" type="ORF">SAMN02745225_01345</name>
</gene>
<dbReference type="EMBL" id="FQUL01000017">
    <property type="protein sequence ID" value="SHE69377.1"/>
    <property type="molecule type" value="Genomic_DNA"/>
</dbReference>
<comment type="pathway">
    <text evidence="1">Cofactor biosynthesis; adenosylcobalamin biosynthesis.</text>
</comment>
<dbReference type="Gene3D" id="3.30.950.10">
    <property type="entry name" value="Methyltransferase, Cobalt-precorrin-4 Transmethylase, Domain 2"/>
    <property type="match status" value="1"/>
</dbReference>
<keyword evidence="4 7" id="KW-0489">Methyltransferase</keyword>
<sequence length="289" mass="31296">MTGVRRLTPQGKETVGECESVISLVGAGPGAEDLITLRGVERLRDAEVVIWASSLIPPSILSYVDRSRCEIYDSAGMTLEDVVALYDANKDKKVVRLHSGDPSIYGAIQEQIDYLEEHNIDFEVVPGVTSVAAASAALQRELTVPGVSQSVVFTRMAKKTKGSMPHRETVSAYAKVGGTLCVFLSGSYPKELQDELLCEGSAYDVETPVAVVVRVGWDDEKLQMTRLGDLAATMNSIGARRTVLVLVGDALDSEPLRSHLYNPSFAHKFRKKSVGNTVGRPTKALRSSL</sequence>
<dbReference type="UniPathway" id="UPA00148"/>
<comment type="similarity">
    <text evidence="2 7">Belongs to the precorrin methyltransferase family.</text>
</comment>
<keyword evidence="3" id="KW-0169">Cobalamin biosynthesis</keyword>
<dbReference type="STRING" id="1121881.SAMN02745225_01345"/>